<feature type="transmembrane region" description="Helical" evidence="8">
    <location>
        <begin position="174"/>
        <end position="201"/>
    </location>
</feature>
<keyword evidence="11" id="KW-1185">Reference proteome</keyword>
<evidence type="ECO:0000256" key="8">
    <source>
        <dbReference type="RuleBase" id="RU079119"/>
    </source>
</evidence>
<dbReference type="EMBL" id="MPUH01000437">
    <property type="protein sequence ID" value="OMJ80143.1"/>
    <property type="molecule type" value="Genomic_DNA"/>
</dbReference>
<dbReference type="GO" id="GO:0006612">
    <property type="term" value="P:protein targeting to membrane"/>
    <property type="evidence" value="ECO:0007669"/>
    <property type="project" value="TreeGrafter"/>
</dbReference>
<evidence type="ECO:0000256" key="5">
    <source>
        <dbReference type="ARBA" id="ARBA00023136"/>
    </source>
</evidence>
<evidence type="ECO:0000256" key="3">
    <source>
        <dbReference type="ARBA" id="ARBA00022692"/>
    </source>
</evidence>
<dbReference type="Pfam" id="PF01529">
    <property type="entry name" value="DHHC"/>
    <property type="match status" value="1"/>
</dbReference>
<dbReference type="OrthoDB" id="331948at2759"/>
<dbReference type="GO" id="GO:0016020">
    <property type="term" value="C:membrane"/>
    <property type="evidence" value="ECO:0007669"/>
    <property type="project" value="UniProtKB-SubCell"/>
</dbReference>
<proteinExistence type="inferred from homology"/>
<dbReference type="AlphaFoldDB" id="A0A1R2BTJ6"/>
<comment type="similarity">
    <text evidence="7">Belongs to the DHHC palmitoyltransferase family. PFA5 subfamily.</text>
</comment>
<evidence type="ECO:0000259" key="9">
    <source>
        <dbReference type="Pfam" id="PF01529"/>
    </source>
</evidence>
<dbReference type="InterPro" id="IPR001594">
    <property type="entry name" value="Palmitoyltrfase_DHHC"/>
</dbReference>
<evidence type="ECO:0000256" key="2">
    <source>
        <dbReference type="ARBA" id="ARBA00022679"/>
    </source>
</evidence>
<dbReference type="GO" id="GO:0019706">
    <property type="term" value="F:protein-cysteine S-palmitoyltransferase activity"/>
    <property type="evidence" value="ECO:0007669"/>
    <property type="project" value="UniProtKB-EC"/>
</dbReference>
<dbReference type="Proteomes" id="UP000187209">
    <property type="component" value="Unassembled WGS sequence"/>
</dbReference>
<feature type="transmembrane region" description="Helical" evidence="8">
    <location>
        <begin position="146"/>
        <end position="168"/>
    </location>
</feature>
<feature type="domain" description="Palmitoyltransferase DHHC" evidence="9">
    <location>
        <begin position="96"/>
        <end position="211"/>
    </location>
</feature>
<name>A0A1R2BTJ6_9CILI</name>
<comment type="domain">
    <text evidence="8">The DHHC domain is required for palmitoyltransferase activity.</text>
</comment>
<keyword evidence="5 8" id="KW-0472">Membrane</keyword>
<evidence type="ECO:0000256" key="7">
    <source>
        <dbReference type="ARBA" id="ARBA00038298"/>
    </source>
</evidence>
<reference evidence="10 11" key="1">
    <citation type="submission" date="2016-11" db="EMBL/GenBank/DDBJ databases">
        <title>The macronuclear genome of Stentor coeruleus: a giant cell with tiny introns.</title>
        <authorList>
            <person name="Slabodnick M."/>
            <person name="Ruby J.G."/>
            <person name="Reiff S.B."/>
            <person name="Swart E.C."/>
            <person name="Gosai S."/>
            <person name="Prabakaran S."/>
            <person name="Witkowska E."/>
            <person name="Larue G.E."/>
            <person name="Fisher S."/>
            <person name="Freeman R.M."/>
            <person name="Gunawardena J."/>
            <person name="Chu W."/>
            <person name="Stover N.A."/>
            <person name="Gregory B.D."/>
            <person name="Nowacki M."/>
            <person name="Derisi J."/>
            <person name="Roy S.W."/>
            <person name="Marshall W.F."/>
            <person name="Sood P."/>
        </authorList>
    </citation>
    <scope>NUCLEOTIDE SEQUENCE [LARGE SCALE GENOMIC DNA]</scope>
    <source>
        <strain evidence="10">WM001</strain>
    </source>
</reference>
<accession>A0A1R2BTJ6</accession>
<protein>
    <recommendedName>
        <fullName evidence="8">Palmitoyltransferase</fullName>
        <ecNumber evidence="8">2.3.1.225</ecNumber>
    </recommendedName>
</protein>
<gene>
    <name evidence="10" type="ORF">SteCoe_19686</name>
</gene>
<feature type="transmembrane region" description="Helical" evidence="8">
    <location>
        <begin position="45"/>
        <end position="65"/>
    </location>
</feature>
<dbReference type="InterPro" id="IPR039859">
    <property type="entry name" value="PFA4/ZDH16/20/ERF2-like"/>
</dbReference>
<keyword evidence="2 8" id="KW-0808">Transferase</keyword>
<evidence type="ECO:0000313" key="10">
    <source>
        <dbReference type="EMBL" id="OMJ80143.1"/>
    </source>
</evidence>
<keyword evidence="6 8" id="KW-0012">Acyltransferase</keyword>
<comment type="caution">
    <text evidence="10">The sequence shown here is derived from an EMBL/GenBank/DDBJ whole genome shotgun (WGS) entry which is preliminary data.</text>
</comment>
<sequence>MLYHANPILRILYSIPVLVVFLLCFLLLFLYHYLCLSIYNPSYPIFLTVHLCFILILWSFTMSFITDPGSIPDNYFIPESEKLISMHINSSKKIGNGRYCVKCRRIRPLRTHHCSVCGRCILRMDHHCPWIGNCVGIYNHRYFVQFLLYSALDCNILTGSFARVILDYPEKTTWLYYTVMIVTMGIGIFVLIMGLSQLWALMMNFTMLEIHNLIEESVFDIGWKENIFQSCGRRYIPFLLPLVSNNMDGTSFPVSKRIKIGRVGIKEDIEM</sequence>
<dbReference type="PANTHER" id="PTHR22883">
    <property type="entry name" value="ZINC FINGER DHHC DOMAIN CONTAINING PROTEIN"/>
    <property type="match status" value="1"/>
</dbReference>
<keyword evidence="3 8" id="KW-0812">Transmembrane</keyword>
<dbReference type="GO" id="GO:0005794">
    <property type="term" value="C:Golgi apparatus"/>
    <property type="evidence" value="ECO:0007669"/>
    <property type="project" value="TreeGrafter"/>
</dbReference>
<dbReference type="GO" id="GO:0005783">
    <property type="term" value="C:endoplasmic reticulum"/>
    <property type="evidence" value="ECO:0007669"/>
    <property type="project" value="TreeGrafter"/>
</dbReference>
<comment type="catalytic activity">
    <reaction evidence="8">
        <text>L-cysteinyl-[protein] + hexadecanoyl-CoA = S-hexadecanoyl-L-cysteinyl-[protein] + CoA</text>
        <dbReference type="Rhea" id="RHEA:36683"/>
        <dbReference type="Rhea" id="RHEA-COMP:10131"/>
        <dbReference type="Rhea" id="RHEA-COMP:11032"/>
        <dbReference type="ChEBI" id="CHEBI:29950"/>
        <dbReference type="ChEBI" id="CHEBI:57287"/>
        <dbReference type="ChEBI" id="CHEBI:57379"/>
        <dbReference type="ChEBI" id="CHEBI:74151"/>
        <dbReference type="EC" id="2.3.1.225"/>
    </reaction>
</comment>
<evidence type="ECO:0000313" key="11">
    <source>
        <dbReference type="Proteomes" id="UP000187209"/>
    </source>
</evidence>
<evidence type="ECO:0000256" key="1">
    <source>
        <dbReference type="ARBA" id="ARBA00004141"/>
    </source>
</evidence>
<feature type="transmembrane region" description="Helical" evidence="8">
    <location>
        <begin position="12"/>
        <end position="33"/>
    </location>
</feature>
<keyword evidence="4 8" id="KW-1133">Transmembrane helix</keyword>
<dbReference type="PANTHER" id="PTHR22883:SF23">
    <property type="entry name" value="PALMITOYLTRANSFERASE ZDHHC6"/>
    <property type="match status" value="1"/>
</dbReference>
<dbReference type="EC" id="2.3.1.225" evidence="8"/>
<evidence type="ECO:0000256" key="6">
    <source>
        <dbReference type="ARBA" id="ARBA00023315"/>
    </source>
</evidence>
<organism evidence="10 11">
    <name type="scientific">Stentor coeruleus</name>
    <dbReference type="NCBI Taxonomy" id="5963"/>
    <lineage>
        <taxon>Eukaryota</taxon>
        <taxon>Sar</taxon>
        <taxon>Alveolata</taxon>
        <taxon>Ciliophora</taxon>
        <taxon>Postciliodesmatophora</taxon>
        <taxon>Heterotrichea</taxon>
        <taxon>Heterotrichida</taxon>
        <taxon>Stentoridae</taxon>
        <taxon>Stentor</taxon>
    </lineage>
</organism>
<evidence type="ECO:0000256" key="4">
    <source>
        <dbReference type="ARBA" id="ARBA00022989"/>
    </source>
</evidence>
<comment type="subcellular location">
    <subcellularLocation>
        <location evidence="1">Membrane</location>
        <topology evidence="1">Multi-pass membrane protein</topology>
    </subcellularLocation>
</comment>
<dbReference type="PROSITE" id="PS50216">
    <property type="entry name" value="DHHC"/>
    <property type="match status" value="1"/>
</dbReference>